<sequence length="98" mass="10954">MNNVSYEEAKDKTSEQELLQLQAAKESTSSLVGKIVGSAVFALLLSLPATNYYAVYAGIAFILLCVLLIRYITLKPIFKVLNYNLILFLVWQTAAIFF</sequence>
<evidence type="ECO:0000313" key="2">
    <source>
        <dbReference type="EMBL" id="RDX01218.1"/>
    </source>
</evidence>
<keyword evidence="1" id="KW-0812">Transmembrane</keyword>
<reference evidence="3" key="1">
    <citation type="submission" date="2015-04" db="EMBL/GenBank/DDBJ databases">
        <authorList>
            <person name="Schardt J."/>
            <person name="Mueller-Herbst S."/>
            <person name="Scherer S."/>
            <person name="Huptas C."/>
        </authorList>
    </citation>
    <scope>NUCLEOTIDE SEQUENCE [LARGE SCALE GENOMIC DNA]</scope>
    <source>
        <strain evidence="3">Kiel-L1</strain>
    </source>
</reference>
<keyword evidence="1" id="KW-0472">Membrane</keyword>
<keyword evidence="1" id="KW-1133">Transmembrane helix</keyword>
<dbReference type="EMBL" id="LARY01000002">
    <property type="protein sequence ID" value="RDX01218.1"/>
    <property type="molecule type" value="Genomic_DNA"/>
</dbReference>
<evidence type="ECO:0000313" key="3">
    <source>
        <dbReference type="Proteomes" id="UP000257055"/>
    </source>
</evidence>
<dbReference type="AlphaFoldDB" id="A0A3D8TQQ6"/>
<comment type="caution">
    <text evidence="2">The sequence shown here is derived from an EMBL/GenBank/DDBJ whole genome shotgun (WGS) entry which is preliminary data.</text>
</comment>
<dbReference type="Proteomes" id="UP000257055">
    <property type="component" value="Unassembled WGS sequence"/>
</dbReference>
<protein>
    <submittedName>
        <fullName evidence="2">Uncharacterized protein</fullName>
    </submittedName>
</protein>
<gene>
    <name evidence="2" type="ORF">UR08_09790</name>
</gene>
<proteinExistence type="predicted"/>
<feature type="transmembrane region" description="Helical" evidence="1">
    <location>
        <begin position="80"/>
        <end position="97"/>
    </location>
</feature>
<feature type="transmembrane region" description="Helical" evidence="1">
    <location>
        <begin position="53"/>
        <end position="73"/>
    </location>
</feature>
<accession>A0A3D8TQQ6</accession>
<organism evidence="2 3">
    <name type="scientific">Listeria kieliensis</name>
    <dbReference type="NCBI Taxonomy" id="1621700"/>
    <lineage>
        <taxon>Bacteria</taxon>
        <taxon>Bacillati</taxon>
        <taxon>Bacillota</taxon>
        <taxon>Bacilli</taxon>
        <taxon>Bacillales</taxon>
        <taxon>Listeriaceae</taxon>
        <taxon>Listeria</taxon>
    </lineage>
</organism>
<keyword evidence="3" id="KW-1185">Reference proteome</keyword>
<dbReference type="RefSeq" id="WP_115753470.1">
    <property type="nucleotide sequence ID" value="NZ_LARY01000002.1"/>
</dbReference>
<evidence type="ECO:0000256" key="1">
    <source>
        <dbReference type="SAM" id="Phobius"/>
    </source>
</evidence>
<name>A0A3D8TQQ6_9LIST</name>